<keyword evidence="1" id="KW-0732">Signal</keyword>
<reference evidence="2 3" key="1">
    <citation type="submission" date="2023-05" db="EMBL/GenBank/DDBJ databases">
        <title>Sequencing and Assembly of Streptomyces sp. NP73.</title>
        <authorList>
            <person name="Konwar A.N."/>
            <person name="Saikia K."/>
            <person name="Thakur D."/>
        </authorList>
    </citation>
    <scope>NUCLEOTIDE SEQUENCE [LARGE SCALE GENOMIC DNA]</scope>
    <source>
        <strain evidence="2 3">NP73</strain>
    </source>
</reference>
<name>A0ABT7GPU1_9ACTN</name>
<sequence>MSLQGLHGLRGGRLIRRLALCLSAVGLTASMLTAAGPAAAGTPETWTSSFQGGDGVTYTATNHLVDASRGPGRQWMLVWSGPAKQPAPDFLTVIDATPGSPTYGKVANTVTVGPNNGNEPHHMQYVWHKGDRIYAGGIMSDTTFVFDAKALPALSIAGVNTTADTPCGTLPDAYQVLSDGTAYGTYMGGPNVTGPCTYTNGEVRVGNGAAGSPGEIVRIGRDGKTLAEIPAATEAGEDPAQCGNVPALPAATCANPHGIAVREDLNVMVASDFAEARNFMTPDSALKENLARQTVRVFDITDRDNPTLKSVSKVADGPRGAQEQRAFFRESRVVMETALTNRPGNKGAFVSSMAGGAIFYTPDITAPDPQWKEVFDDTTAYRSFQRDKEITGSGDNGSWLAVSPDDRFLFHTVMGQSVPYGKPLDETTGMIYVLDIQKLLAAGTGAKCSVDELAEASRGGRERDCPELVSTVPIRDVSSGGPHWGAMDNFRRGADGIYRETTQVSRIAVANYFVAGSFGGGGDHRVCMFDLDRRGRVTLDRSFRDENTGKPCVGFNRASWPHGDFGDAQPHGVLFVVSDSAVRR</sequence>
<gene>
    <name evidence="2" type="ORF">QEZ40_006143</name>
</gene>
<evidence type="ECO:0000256" key="1">
    <source>
        <dbReference type="SAM" id="SignalP"/>
    </source>
</evidence>
<organism evidence="2 3">
    <name type="scientific">Streptomyces katrae</name>
    <dbReference type="NCBI Taxonomy" id="68223"/>
    <lineage>
        <taxon>Bacteria</taxon>
        <taxon>Bacillati</taxon>
        <taxon>Actinomycetota</taxon>
        <taxon>Actinomycetes</taxon>
        <taxon>Kitasatosporales</taxon>
        <taxon>Streptomycetaceae</taxon>
        <taxon>Streptomyces</taxon>
    </lineage>
</organism>
<proteinExistence type="predicted"/>
<dbReference type="EMBL" id="JASITI010000006">
    <property type="protein sequence ID" value="MDK9495493.1"/>
    <property type="molecule type" value="Genomic_DNA"/>
</dbReference>
<dbReference type="Proteomes" id="UP001223390">
    <property type="component" value="Unassembled WGS sequence"/>
</dbReference>
<keyword evidence="3" id="KW-1185">Reference proteome</keyword>
<feature type="signal peptide" evidence="1">
    <location>
        <begin position="1"/>
        <end position="34"/>
    </location>
</feature>
<comment type="caution">
    <text evidence="2">The sequence shown here is derived from an EMBL/GenBank/DDBJ whole genome shotgun (WGS) entry which is preliminary data.</text>
</comment>
<feature type="chain" id="PRO_5047373843" evidence="1">
    <location>
        <begin position="35"/>
        <end position="584"/>
    </location>
</feature>
<accession>A0ABT7GPU1</accession>
<dbReference type="RefSeq" id="WP_285341089.1">
    <property type="nucleotide sequence ID" value="NZ_JASITI010000006.1"/>
</dbReference>
<protein>
    <submittedName>
        <fullName evidence="2">Uncharacterized protein</fullName>
    </submittedName>
</protein>
<evidence type="ECO:0000313" key="3">
    <source>
        <dbReference type="Proteomes" id="UP001223390"/>
    </source>
</evidence>
<evidence type="ECO:0000313" key="2">
    <source>
        <dbReference type="EMBL" id="MDK9495493.1"/>
    </source>
</evidence>